<evidence type="ECO:0000256" key="1">
    <source>
        <dbReference type="SAM" id="MobiDB-lite"/>
    </source>
</evidence>
<feature type="compositionally biased region" description="Basic and acidic residues" evidence="1">
    <location>
        <begin position="82"/>
        <end position="92"/>
    </location>
</feature>
<feature type="non-terminal residue" evidence="2">
    <location>
        <position position="185"/>
    </location>
</feature>
<dbReference type="AlphaFoldDB" id="A0A0H5QG64"/>
<protein>
    <submittedName>
        <fullName evidence="2">Uncharacterized protein</fullName>
    </submittedName>
</protein>
<feature type="region of interest" description="Disordered" evidence="1">
    <location>
        <begin position="156"/>
        <end position="185"/>
    </location>
</feature>
<evidence type="ECO:0000313" key="2">
    <source>
        <dbReference type="EMBL" id="CRZ00577.1"/>
    </source>
</evidence>
<feature type="non-terminal residue" evidence="2">
    <location>
        <position position="1"/>
    </location>
</feature>
<dbReference type="EMBL" id="HACM01000135">
    <property type="protein sequence ID" value="CRZ00577.1"/>
    <property type="molecule type" value="Transcribed_RNA"/>
</dbReference>
<name>A0A0H5QG64_9EUKA</name>
<proteinExistence type="predicted"/>
<feature type="region of interest" description="Disordered" evidence="1">
    <location>
        <begin position="82"/>
        <end position="103"/>
    </location>
</feature>
<accession>A0A0H5QG64</accession>
<feature type="compositionally biased region" description="Basic and acidic residues" evidence="1">
    <location>
        <begin position="175"/>
        <end position="185"/>
    </location>
</feature>
<sequence>NNEEGVISGEFNSGGAFTARITEGILCSEDGNCIPNEDVKDDNPEVLPTDVDKEGDIPATQDLFANSDYSIDSSDIVVLETKRENDSDKEGNTSEMFRQGSPPGSVYVSVDLLNDIEPQSAFDISPKSVRIRAQCETVDNAADDVVEIAANDVDHATTPIDDQGERKPAQTMKTFCDKSVGEDDG</sequence>
<organism evidence="2">
    <name type="scientific">Spongospora subterranea</name>
    <dbReference type="NCBI Taxonomy" id="70186"/>
    <lineage>
        <taxon>Eukaryota</taxon>
        <taxon>Sar</taxon>
        <taxon>Rhizaria</taxon>
        <taxon>Endomyxa</taxon>
        <taxon>Phytomyxea</taxon>
        <taxon>Plasmodiophorida</taxon>
        <taxon>Plasmodiophoridae</taxon>
        <taxon>Spongospora</taxon>
    </lineage>
</organism>
<reference evidence="2" key="1">
    <citation type="submission" date="2015-04" db="EMBL/GenBank/DDBJ databases">
        <title>The genome sequence of the plant pathogenic Rhizarian Plasmodiophora brassicae reveals insights in its biotrophic life cycle and the origin of chitin synthesis.</title>
        <authorList>
            <person name="Schwelm A."/>
            <person name="Fogelqvist J."/>
            <person name="Knaust A."/>
            <person name="Julke S."/>
            <person name="Lilja T."/>
            <person name="Dhandapani V."/>
            <person name="Bonilla-Rosso G."/>
            <person name="Karlsson M."/>
            <person name="Shevchenko A."/>
            <person name="Choi S.R."/>
            <person name="Kim H.G."/>
            <person name="Park J.Y."/>
            <person name="Lim Y.P."/>
            <person name="Ludwig-Muller J."/>
            <person name="Dixelius C."/>
        </authorList>
    </citation>
    <scope>NUCLEOTIDE SEQUENCE</scope>
    <source>
        <tissue evidence="2">Potato root galls</tissue>
    </source>
</reference>